<reference evidence="5" key="1">
    <citation type="submission" date="2021-05" db="EMBL/GenBank/DDBJ databases">
        <authorList>
            <person name="Alioto T."/>
            <person name="Alioto T."/>
            <person name="Gomez Garrido J."/>
        </authorList>
    </citation>
    <scope>NUCLEOTIDE SEQUENCE</scope>
</reference>
<comment type="subcellular location">
    <subcellularLocation>
        <location evidence="2">Synaptic cleft</location>
    </subcellularLocation>
</comment>
<accession>A0A8D8VDY9</accession>
<comment type="similarity">
    <text evidence="1">Belongs to the UPF0545 family.</text>
</comment>
<dbReference type="EMBL" id="HBUF01362805">
    <property type="protein sequence ID" value="CAG6721831.1"/>
    <property type="molecule type" value="Transcribed_RNA"/>
</dbReference>
<dbReference type="AlphaFoldDB" id="A0A8D8VDY9"/>
<dbReference type="EMBL" id="HBUF01179985">
    <property type="protein sequence ID" value="CAG6655067.1"/>
    <property type="molecule type" value="Transcribed_RNA"/>
</dbReference>
<dbReference type="EMBL" id="HBUF01362803">
    <property type="protein sequence ID" value="CAG6721829.1"/>
    <property type="molecule type" value="Transcribed_RNA"/>
</dbReference>
<dbReference type="EMBL" id="HBUF01362804">
    <property type="protein sequence ID" value="CAG6721830.1"/>
    <property type="molecule type" value="Transcribed_RNA"/>
</dbReference>
<organism evidence="5">
    <name type="scientific">Cacopsylla melanoneura</name>
    <dbReference type="NCBI Taxonomy" id="428564"/>
    <lineage>
        <taxon>Eukaryota</taxon>
        <taxon>Metazoa</taxon>
        <taxon>Ecdysozoa</taxon>
        <taxon>Arthropoda</taxon>
        <taxon>Hexapoda</taxon>
        <taxon>Insecta</taxon>
        <taxon>Pterygota</taxon>
        <taxon>Neoptera</taxon>
        <taxon>Paraneoptera</taxon>
        <taxon>Hemiptera</taxon>
        <taxon>Sternorrhyncha</taxon>
        <taxon>Psylloidea</taxon>
        <taxon>Psyllidae</taxon>
        <taxon>Psyllinae</taxon>
        <taxon>Cacopsylla</taxon>
    </lineage>
</organism>
<dbReference type="EMBL" id="HBUF01362806">
    <property type="protein sequence ID" value="CAG6721832.1"/>
    <property type="molecule type" value="Transcribed_RNA"/>
</dbReference>
<dbReference type="EMBL" id="HBUF01020514">
    <property type="protein sequence ID" value="CAG6611039.1"/>
    <property type="molecule type" value="Transcribed_RNA"/>
</dbReference>
<evidence type="ECO:0000313" key="5">
    <source>
        <dbReference type="EMBL" id="CAG6721830.1"/>
    </source>
</evidence>
<name>A0A8D8VDY9_9HEMI</name>
<dbReference type="Pfam" id="PF11326">
    <property type="entry name" value="PANTS-like"/>
    <property type="match status" value="1"/>
</dbReference>
<dbReference type="EMBL" id="HBUF01526671">
    <property type="protein sequence ID" value="CAG6750455.1"/>
    <property type="molecule type" value="Transcribed_RNA"/>
</dbReference>
<evidence type="ECO:0000256" key="1">
    <source>
        <dbReference type="ARBA" id="ARBA00006412"/>
    </source>
</evidence>
<evidence type="ECO:0000256" key="4">
    <source>
        <dbReference type="ARBA" id="ARBA00044235"/>
    </source>
</evidence>
<dbReference type="EMBL" id="HBUF01179984">
    <property type="protein sequence ID" value="CAG6655066.1"/>
    <property type="molecule type" value="Transcribed_RNA"/>
</dbReference>
<dbReference type="GO" id="GO:0043083">
    <property type="term" value="C:synaptic cleft"/>
    <property type="evidence" value="ECO:0007669"/>
    <property type="project" value="UniProtKB-SubCell"/>
</dbReference>
<evidence type="ECO:0000256" key="3">
    <source>
        <dbReference type="ARBA" id="ARBA00044072"/>
    </source>
</evidence>
<dbReference type="PANTHER" id="PTHR28052">
    <property type="entry name" value="UPF0545 PROTEIN C22ORF39"/>
    <property type="match status" value="1"/>
</dbReference>
<sequence length="161" mass="19082">MGLFGSNPEPENQQTVDENLKDFVDGKVWKIRPCEIYKREMKGCVGFQGRFYQYFVDGELKDCSEWQRDYVNCEKWFEENNYKAAEAVILNEEARINKRMVGHNANDVWERRESPPEDWNKPLPEWMVKDQENTYLYHKAKAIKSGEEEKKPDSILSCSIM</sequence>
<proteinExistence type="inferred from homology"/>
<evidence type="ECO:0000256" key="2">
    <source>
        <dbReference type="ARBA" id="ARBA00043942"/>
    </source>
</evidence>
<dbReference type="PANTHER" id="PTHR28052:SF1">
    <property type="entry name" value="UPF0545 PROTEIN C22ORF39"/>
    <property type="match status" value="1"/>
</dbReference>
<protein>
    <recommendedName>
        <fullName evidence="3">Synaptic plasticity regulator PANTS</fullName>
    </recommendedName>
    <alternativeName>
        <fullName evidence="4">Plasticity-associated neural transcript short</fullName>
    </alternativeName>
</protein>
<dbReference type="EMBL" id="HBUF01362807">
    <property type="protein sequence ID" value="CAG6721833.1"/>
    <property type="molecule type" value="Transcribed_RNA"/>
</dbReference>
<dbReference type="EMBL" id="HBUF01362808">
    <property type="protein sequence ID" value="CAG6721834.1"/>
    <property type="molecule type" value="Transcribed_RNA"/>
</dbReference>
<dbReference type="InterPro" id="IPR021475">
    <property type="entry name" value="Pants/Emi1-like"/>
</dbReference>